<keyword evidence="1" id="KW-0732">Signal</keyword>
<accession>A0A1J1IZA7</accession>
<organism evidence="3 4">
    <name type="scientific">Clunio marinus</name>
    <dbReference type="NCBI Taxonomy" id="568069"/>
    <lineage>
        <taxon>Eukaryota</taxon>
        <taxon>Metazoa</taxon>
        <taxon>Ecdysozoa</taxon>
        <taxon>Arthropoda</taxon>
        <taxon>Hexapoda</taxon>
        <taxon>Insecta</taxon>
        <taxon>Pterygota</taxon>
        <taxon>Neoptera</taxon>
        <taxon>Endopterygota</taxon>
        <taxon>Diptera</taxon>
        <taxon>Nematocera</taxon>
        <taxon>Chironomoidea</taxon>
        <taxon>Chironomidae</taxon>
        <taxon>Clunio</taxon>
    </lineage>
</organism>
<dbReference type="Proteomes" id="UP000183832">
    <property type="component" value="Unassembled WGS sequence"/>
</dbReference>
<reference evidence="3 4" key="1">
    <citation type="submission" date="2015-04" db="EMBL/GenBank/DDBJ databases">
        <authorList>
            <person name="Syromyatnikov M.Y."/>
            <person name="Popov V.N."/>
        </authorList>
    </citation>
    <scope>NUCLEOTIDE SEQUENCE [LARGE SCALE GENOMIC DNA]</scope>
</reference>
<gene>
    <name evidence="2" type="ORF">CLUMA_CG017579</name>
    <name evidence="3" type="ORF">CLUMA_CG017582</name>
</gene>
<proteinExistence type="predicted"/>
<feature type="chain" id="PRO_5014063834" evidence="1">
    <location>
        <begin position="20"/>
        <end position="78"/>
    </location>
</feature>
<sequence length="78" mass="8603">MRIWLLITTFAVILITVSGLIDCPLCTDNPGYTTDSDCTCSGNKVRRERDGSEVGILGFHKIYCCRSKTKKCVETGTP</sequence>
<dbReference type="EMBL" id="CVRI01000063">
    <property type="protein sequence ID" value="CRL04502.1"/>
    <property type="molecule type" value="Genomic_DNA"/>
</dbReference>
<evidence type="ECO:0000313" key="3">
    <source>
        <dbReference type="EMBL" id="CRL04502.1"/>
    </source>
</evidence>
<feature type="signal peptide" evidence="1">
    <location>
        <begin position="1"/>
        <end position="19"/>
    </location>
</feature>
<protein>
    <submittedName>
        <fullName evidence="2">CLUMA_CG017579, isoform A</fullName>
    </submittedName>
    <submittedName>
        <fullName evidence="3">CLUMA_CG017582, isoform A</fullName>
    </submittedName>
</protein>
<evidence type="ECO:0000313" key="2">
    <source>
        <dbReference type="EMBL" id="CRL04499.1"/>
    </source>
</evidence>
<dbReference type="AlphaFoldDB" id="A0A1J1IZA7"/>
<keyword evidence="4" id="KW-1185">Reference proteome</keyword>
<evidence type="ECO:0000256" key="1">
    <source>
        <dbReference type="SAM" id="SignalP"/>
    </source>
</evidence>
<name>A0A1J1IZA7_9DIPT</name>
<dbReference type="EMBL" id="CVRI01000063">
    <property type="protein sequence ID" value="CRL04499.1"/>
    <property type="molecule type" value="Genomic_DNA"/>
</dbReference>
<evidence type="ECO:0000313" key="4">
    <source>
        <dbReference type="Proteomes" id="UP000183832"/>
    </source>
</evidence>